<feature type="non-terminal residue" evidence="1">
    <location>
        <position position="1"/>
    </location>
</feature>
<keyword evidence="2" id="KW-1185">Reference proteome</keyword>
<protein>
    <submittedName>
        <fullName evidence="1">Uncharacterized protein</fullName>
    </submittedName>
</protein>
<gene>
    <name evidence="1" type="ORF">X975_10862</name>
</gene>
<dbReference type="EMBL" id="KK119041">
    <property type="protein sequence ID" value="KFM74473.1"/>
    <property type="molecule type" value="Genomic_DNA"/>
</dbReference>
<proteinExistence type="predicted"/>
<name>A0A087UAT4_STEMI</name>
<reference evidence="1 2" key="1">
    <citation type="submission" date="2013-11" db="EMBL/GenBank/DDBJ databases">
        <title>Genome sequencing of Stegodyphus mimosarum.</title>
        <authorList>
            <person name="Bechsgaard J."/>
        </authorList>
    </citation>
    <scope>NUCLEOTIDE SEQUENCE [LARGE SCALE GENOMIC DNA]</scope>
</reference>
<sequence length="42" mass="4890">KNALLITTKDKKNFIFADLEDLEFVVQKVSELLSKMTEVRPH</sequence>
<evidence type="ECO:0000313" key="2">
    <source>
        <dbReference type="Proteomes" id="UP000054359"/>
    </source>
</evidence>
<feature type="non-terminal residue" evidence="1">
    <location>
        <position position="42"/>
    </location>
</feature>
<accession>A0A087UAT4</accession>
<dbReference type="AlphaFoldDB" id="A0A087UAT4"/>
<evidence type="ECO:0000313" key="1">
    <source>
        <dbReference type="EMBL" id="KFM74473.1"/>
    </source>
</evidence>
<dbReference type="Proteomes" id="UP000054359">
    <property type="component" value="Unassembled WGS sequence"/>
</dbReference>
<organism evidence="1 2">
    <name type="scientific">Stegodyphus mimosarum</name>
    <name type="common">African social velvet spider</name>
    <dbReference type="NCBI Taxonomy" id="407821"/>
    <lineage>
        <taxon>Eukaryota</taxon>
        <taxon>Metazoa</taxon>
        <taxon>Ecdysozoa</taxon>
        <taxon>Arthropoda</taxon>
        <taxon>Chelicerata</taxon>
        <taxon>Arachnida</taxon>
        <taxon>Araneae</taxon>
        <taxon>Araneomorphae</taxon>
        <taxon>Entelegynae</taxon>
        <taxon>Eresoidea</taxon>
        <taxon>Eresidae</taxon>
        <taxon>Stegodyphus</taxon>
    </lineage>
</organism>